<feature type="transmembrane region" description="Helical" evidence="1">
    <location>
        <begin position="45"/>
        <end position="66"/>
    </location>
</feature>
<feature type="transmembrane region" description="Helical" evidence="1">
    <location>
        <begin position="103"/>
        <end position="123"/>
    </location>
</feature>
<dbReference type="InterPro" id="IPR051533">
    <property type="entry name" value="WaaL-like"/>
</dbReference>
<dbReference type="EMBL" id="CM001439">
    <property type="protein sequence ID" value="EHR48901.1"/>
    <property type="molecule type" value="Genomic_DNA"/>
</dbReference>
<protein>
    <recommendedName>
        <fullName evidence="4">O-antigen ligase domain-containing protein</fullName>
    </recommendedName>
</protein>
<keyword evidence="3" id="KW-1185">Reference proteome</keyword>
<feature type="transmembrane region" description="Helical" evidence="1">
    <location>
        <begin position="78"/>
        <end position="97"/>
    </location>
</feature>
<sequence>MSLPQLSSPSAAVPEQQAPPYLGAVWALLIVNTLGSAGAETLIPIPRLVIQVVTMGALVAAFALALLLNPRVRLRPSVFLLSLSLLVVLSVVSSVDLGSGVGALLRCVRFAVFVATLWLLTPWWDSTLTFVRHHIRAAAAVLLSVLLGLLVAPGLALPDYYGGRLVGALWPLTAPQVGQYAAVVIGLTMVLWLGRRCDWRSAVVLLLPAVAALLLSHTRTATLGLVAGLAVAVLSLTFTSARARRMFGWAMLVVGLVTVAAGPAVQAWFLRGQSEEDLANLTGRAKVWDALLALPRSTGERLLGVGLTDKSFDGLPIDSAWLAVYHEQGFVGVAIVCVLLAALVVAAALRPPSIERACAMFLIGYCLVASYTEAGLGDASTYLLHLAVAASLLTSGRQAA</sequence>
<feature type="transmembrane region" description="Helical" evidence="1">
    <location>
        <begin position="221"/>
        <end position="239"/>
    </location>
</feature>
<feature type="transmembrane region" description="Helical" evidence="1">
    <location>
        <begin position="21"/>
        <end position="39"/>
    </location>
</feature>
<proteinExistence type="predicted"/>
<dbReference type="OrthoDB" id="3807821at2"/>
<dbReference type="AlphaFoldDB" id="H5X590"/>
<evidence type="ECO:0000313" key="2">
    <source>
        <dbReference type="EMBL" id="EHR48901.1"/>
    </source>
</evidence>
<dbReference type="eggNOG" id="ENOG5033PZN">
    <property type="taxonomic scope" value="Bacteria"/>
</dbReference>
<dbReference type="PANTHER" id="PTHR37422:SF13">
    <property type="entry name" value="LIPOPOLYSACCHARIDE BIOSYNTHESIS PROTEIN PA4999-RELATED"/>
    <property type="match status" value="1"/>
</dbReference>
<evidence type="ECO:0000256" key="1">
    <source>
        <dbReference type="SAM" id="Phobius"/>
    </source>
</evidence>
<feature type="transmembrane region" description="Helical" evidence="1">
    <location>
        <begin position="246"/>
        <end position="269"/>
    </location>
</feature>
<name>H5X590_9PSEU</name>
<dbReference type="PANTHER" id="PTHR37422">
    <property type="entry name" value="TEICHURONIC ACID BIOSYNTHESIS PROTEIN TUAE"/>
    <property type="match status" value="1"/>
</dbReference>
<dbReference type="HOGENOM" id="CLU_658758_0_0_11"/>
<feature type="transmembrane region" description="Helical" evidence="1">
    <location>
        <begin position="199"/>
        <end position="215"/>
    </location>
</feature>
<keyword evidence="1" id="KW-1133">Transmembrane helix</keyword>
<feature type="transmembrane region" description="Helical" evidence="1">
    <location>
        <begin position="177"/>
        <end position="194"/>
    </location>
</feature>
<dbReference type="RefSeq" id="WP_009152291.1">
    <property type="nucleotide sequence ID" value="NZ_CM001439.1"/>
</dbReference>
<keyword evidence="1" id="KW-0812">Transmembrane</keyword>
<dbReference type="STRING" id="882083.SacmaDRAFT_0600"/>
<evidence type="ECO:0000313" key="3">
    <source>
        <dbReference type="Proteomes" id="UP000004926"/>
    </source>
</evidence>
<keyword evidence="1" id="KW-0472">Membrane</keyword>
<evidence type="ECO:0008006" key="4">
    <source>
        <dbReference type="Google" id="ProtNLM"/>
    </source>
</evidence>
<reference evidence="2 3" key="1">
    <citation type="journal article" date="2012" name="Stand. Genomic Sci.">
        <title>Genome sequence of the ocean sediment bacterium Saccharomonospora marina type strain (XMU15(T)).</title>
        <authorList>
            <person name="Klenk H.P."/>
            <person name="Lu M."/>
            <person name="Lucas S."/>
            <person name="Lapidus A."/>
            <person name="Copeland A."/>
            <person name="Pitluck S."/>
            <person name="Goodwin L.A."/>
            <person name="Han C."/>
            <person name="Tapia R."/>
            <person name="Brambilla E.M."/>
            <person name="Potter G."/>
            <person name="Land M."/>
            <person name="Ivanova N."/>
            <person name="Rohde M."/>
            <person name="Goker M."/>
            <person name="Detter J.C."/>
            <person name="Li W.J."/>
            <person name="Kyrpides N.C."/>
            <person name="Woyke T."/>
        </authorList>
    </citation>
    <scope>NUCLEOTIDE SEQUENCE [LARGE SCALE GENOMIC DNA]</scope>
    <source>
        <strain evidence="2 3">XMU15</strain>
    </source>
</reference>
<feature type="transmembrane region" description="Helical" evidence="1">
    <location>
        <begin position="329"/>
        <end position="349"/>
    </location>
</feature>
<dbReference type="Proteomes" id="UP000004926">
    <property type="component" value="Chromosome"/>
</dbReference>
<accession>H5X590</accession>
<feature type="transmembrane region" description="Helical" evidence="1">
    <location>
        <begin position="135"/>
        <end position="157"/>
    </location>
</feature>
<gene>
    <name evidence="2" type="ORF">SacmaDRAFT_0600</name>
</gene>
<organism evidence="2 3">
    <name type="scientific">Saccharomonospora marina XMU15</name>
    <dbReference type="NCBI Taxonomy" id="882083"/>
    <lineage>
        <taxon>Bacteria</taxon>
        <taxon>Bacillati</taxon>
        <taxon>Actinomycetota</taxon>
        <taxon>Actinomycetes</taxon>
        <taxon>Pseudonocardiales</taxon>
        <taxon>Pseudonocardiaceae</taxon>
        <taxon>Saccharomonospora</taxon>
    </lineage>
</organism>